<accession>A0AA95EX40</accession>
<dbReference type="AlphaFoldDB" id="A0AA95EX40"/>
<evidence type="ECO:0000313" key="1">
    <source>
        <dbReference type="EMBL" id="WEK53547.1"/>
    </source>
</evidence>
<sequence length="375" mass="42180">MKIRLLRNLVLLFLMLCVALPGGLLQPIYEVQAASVKPVATYTSPQKIKFVSYSKAWTVAKLKQLSAELLKNVHGEELAYLSEVELSAVNKEGEDGVAHMNYSWTKGDMSDLVMDKGTKIVLYNANSNTTIESVAATLSHEYGHHFTHYWLMKKEHKLPSNPKSKWVALRGIKGYPVVFTEDAEEPGYSHFWDAAEIMADDYMVMFGSPTGKQAMANSMLKEEIGFFQGVENEQIPSVMALPKVRSYWLQLSGIKDPQPLSFKEPKLTAITAVTTIDGDIVHKFTYEAGSTNAELAKRLQYGVYWSEDASDESFSIDYTELVTGKLSIQLDYALPQAKRVIITVYAYDPKTKQYVYAKRQAYNLSNLKKPIKLAQ</sequence>
<gene>
    <name evidence="1" type="ORF">P0Y55_13275</name>
</gene>
<proteinExistence type="predicted"/>
<evidence type="ECO:0000313" key="2">
    <source>
        <dbReference type="Proteomes" id="UP001178662"/>
    </source>
</evidence>
<reference evidence="1" key="1">
    <citation type="submission" date="2023-03" db="EMBL/GenBank/DDBJ databases">
        <title>Andean soil-derived lignocellulolytic bacterial consortium as a source of novel taxa and putative plastic-active enzymes.</title>
        <authorList>
            <person name="Diaz-Garcia L."/>
            <person name="Chuvochina M."/>
            <person name="Feuerriegel G."/>
            <person name="Bunk B."/>
            <person name="Sproer C."/>
            <person name="Streit W.R."/>
            <person name="Rodriguez L.M."/>
            <person name="Overmann J."/>
            <person name="Jimenez D.J."/>
        </authorList>
    </citation>
    <scope>NUCLEOTIDE SEQUENCE</scope>
    <source>
        <strain evidence="1">MAG 2441</strain>
    </source>
</reference>
<dbReference type="Proteomes" id="UP001178662">
    <property type="component" value="Chromosome"/>
</dbReference>
<name>A0AA95EX40_9BACL</name>
<protein>
    <submittedName>
        <fullName evidence="1">Uncharacterized protein</fullName>
    </submittedName>
</protein>
<dbReference type="EMBL" id="CP119317">
    <property type="protein sequence ID" value="WEK53547.1"/>
    <property type="molecule type" value="Genomic_DNA"/>
</dbReference>
<organism evidence="1 2">
    <name type="scientific">Candidatus Cohnella colombiensis</name>
    <dbReference type="NCBI Taxonomy" id="3121368"/>
    <lineage>
        <taxon>Bacteria</taxon>
        <taxon>Bacillati</taxon>
        <taxon>Bacillota</taxon>
        <taxon>Bacilli</taxon>
        <taxon>Bacillales</taxon>
        <taxon>Paenibacillaceae</taxon>
        <taxon>Cohnella</taxon>
    </lineage>
</organism>
<keyword evidence="2" id="KW-1185">Reference proteome</keyword>